<comment type="caution">
    <text evidence="1">The sequence shown here is derived from an EMBL/GenBank/DDBJ whole genome shotgun (WGS) entry which is preliminary data.</text>
</comment>
<name>A0AAD8T0W2_LOLMU</name>
<dbReference type="AlphaFoldDB" id="A0AAD8T0W2"/>
<dbReference type="Proteomes" id="UP001231189">
    <property type="component" value="Unassembled WGS sequence"/>
</dbReference>
<dbReference type="InterPro" id="IPR050214">
    <property type="entry name" value="Cys_Synth/Cystath_Beta-Synth"/>
</dbReference>
<dbReference type="PANTHER" id="PTHR10314">
    <property type="entry name" value="CYSTATHIONINE BETA-SYNTHASE"/>
    <property type="match status" value="1"/>
</dbReference>
<reference evidence="1" key="1">
    <citation type="submission" date="2023-07" db="EMBL/GenBank/DDBJ databases">
        <title>A chromosome-level genome assembly of Lolium multiflorum.</title>
        <authorList>
            <person name="Chen Y."/>
            <person name="Copetti D."/>
            <person name="Kolliker R."/>
            <person name="Studer B."/>
        </authorList>
    </citation>
    <scope>NUCLEOTIDE SEQUENCE</scope>
    <source>
        <strain evidence="1">02402/16</strain>
        <tissue evidence="1">Leaf</tissue>
    </source>
</reference>
<proteinExistence type="predicted"/>
<accession>A0AAD8T0W2</accession>
<dbReference type="InterPro" id="IPR036052">
    <property type="entry name" value="TrpB-like_PALP_sf"/>
</dbReference>
<protein>
    <submittedName>
        <fullName evidence="1">Uncharacterized protein</fullName>
    </submittedName>
</protein>
<gene>
    <name evidence="1" type="ORF">QYE76_056047</name>
</gene>
<sequence length="81" mass="8877">MVYLRKVVKGCVANIATKLQTMEPCCSINDRIGIRMIFDTKEKGLIALKKVTGGEPTGSYILSGRKPGPHKIECIGVRFVP</sequence>
<evidence type="ECO:0000313" key="2">
    <source>
        <dbReference type="Proteomes" id="UP001231189"/>
    </source>
</evidence>
<keyword evidence="2" id="KW-1185">Reference proteome</keyword>
<organism evidence="1 2">
    <name type="scientific">Lolium multiflorum</name>
    <name type="common">Italian ryegrass</name>
    <name type="synonym">Lolium perenne subsp. multiflorum</name>
    <dbReference type="NCBI Taxonomy" id="4521"/>
    <lineage>
        <taxon>Eukaryota</taxon>
        <taxon>Viridiplantae</taxon>
        <taxon>Streptophyta</taxon>
        <taxon>Embryophyta</taxon>
        <taxon>Tracheophyta</taxon>
        <taxon>Spermatophyta</taxon>
        <taxon>Magnoliopsida</taxon>
        <taxon>Liliopsida</taxon>
        <taxon>Poales</taxon>
        <taxon>Poaceae</taxon>
        <taxon>BOP clade</taxon>
        <taxon>Pooideae</taxon>
        <taxon>Poodae</taxon>
        <taxon>Poeae</taxon>
        <taxon>Poeae Chloroplast Group 2 (Poeae type)</taxon>
        <taxon>Loliodinae</taxon>
        <taxon>Loliinae</taxon>
        <taxon>Lolium</taxon>
    </lineage>
</organism>
<dbReference type="EMBL" id="JAUUTY010000003">
    <property type="protein sequence ID" value="KAK1667888.1"/>
    <property type="molecule type" value="Genomic_DNA"/>
</dbReference>
<dbReference type="Gene3D" id="3.40.50.1100">
    <property type="match status" value="2"/>
</dbReference>
<evidence type="ECO:0000313" key="1">
    <source>
        <dbReference type="EMBL" id="KAK1667888.1"/>
    </source>
</evidence>